<sequence>MFSCAVSGDPLSGKGTSGFLHWFIYYVPAAVFCLCADSLSFVALRSSVCLPFSFFFLSILPDFMSFPLCFACFVQIPLPPSFCFGWLLLSLFVFPPFKSVFFFSPLSAKLSRAGTHYL</sequence>
<dbReference type="EMBL" id="FN554970">
    <property type="protein sequence ID" value="CBH12488.1"/>
    <property type="molecule type" value="Genomic_DNA"/>
</dbReference>
<keyword evidence="1" id="KW-0472">Membrane</keyword>
<dbReference type="AlphaFoldDB" id="C9ZSV3"/>
<feature type="transmembrane region" description="Helical" evidence="1">
    <location>
        <begin position="54"/>
        <end position="78"/>
    </location>
</feature>
<protein>
    <submittedName>
        <fullName evidence="2">Uncharacterized protein</fullName>
    </submittedName>
</protein>
<dbReference type="GeneID" id="23862626"/>
<dbReference type="RefSeq" id="XP_011774768.1">
    <property type="nucleotide sequence ID" value="XM_011776466.1"/>
</dbReference>
<keyword evidence="1" id="KW-0812">Transmembrane</keyword>
<feature type="transmembrane region" description="Helical" evidence="1">
    <location>
        <begin position="20"/>
        <end position="42"/>
    </location>
</feature>
<reference evidence="3" key="1">
    <citation type="journal article" date="2010" name="PLoS Negl. Trop. Dis.">
        <title>The genome sequence of Trypanosoma brucei gambiense, causative agent of chronic human african trypanosomiasis.</title>
        <authorList>
            <person name="Jackson A.P."/>
            <person name="Sanders M."/>
            <person name="Berry A."/>
            <person name="McQuillan J."/>
            <person name="Aslett M.A."/>
            <person name="Quail M.A."/>
            <person name="Chukualim B."/>
            <person name="Capewell P."/>
            <person name="MacLeod A."/>
            <person name="Melville S.E."/>
            <person name="Gibson W."/>
            <person name="Barry J.D."/>
            <person name="Berriman M."/>
            <person name="Hertz-Fowler C."/>
        </authorList>
    </citation>
    <scope>NUCLEOTIDE SEQUENCE [LARGE SCALE GENOMIC DNA]</scope>
    <source>
        <strain evidence="3">MHOM/CI/86/DAL972</strain>
    </source>
</reference>
<keyword evidence="1" id="KW-1133">Transmembrane helix</keyword>
<dbReference type="Proteomes" id="UP000002316">
    <property type="component" value="Chromosome 7"/>
</dbReference>
<gene>
    <name evidence="2" type="ORF">TbgDal_VII4150</name>
</gene>
<proteinExistence type="predicted"/>
<dbReference type="KEGG" id="tbg:TbgDal_VII4150"/>
<evidence type="ECO:0000313" key="3">
    <source>
        <dbReference type="Proteomes" id="UP000002316"/>
    </source>
</evidence>
<organism evidence="2 3">
    <name type="scientific">Trypanosoma brucei gambiense (strain MHOM/CI/86/DAL972)</name>
    <dbReference type="NCBI Taxonomy" id="679716"/>
    <lineage>
        <taxon>Eukaryota</taxon>
        <taxon>Discoba</taxon>
        <taxon>Euglenozoa</taxon>
        <taxon>Kinetoplastea</taxon>
        <taxon>Metakinetoplastina</taxon>
        <taxon>Trypanosomatida</taxon>
        <taxon>Trypanosomatidae</taxon>
        <taxon>Trypanosoma</taxon>
    </lineage>
</organism>
<evidence type="ECO:0000313" key="2">
    <source>
        <dbReference type="EMBL" id="CBH12488.1"/>
    </source>
</evidence>
<evidence type="ECO:0000256" key="1">
    <source>
        <dbReference type="SAM" id="Phobius"/>
    </source>
</evidence>
<feature type="transmembrane region" description="Helical" evidence="1">
    <location>
        <begin position="84"/>
        <end position="103"/>
    </location>
</feature>
<name>C9ZSV3_TRYB9</name>
<accession>C9ZSV3</accession>